<organism evidence="9 10">
    <name type="scientific">Vibrio hangzhouensis</name>
    <dbReference type="NCBI Taxonomy" id="462991"/>
    <lineage>
        <taxon>Bacteria</taxon>
        <taxon>Pseudomonadati</taxon>
        <taxon>Pseudomonadota</taxon>
        <taxon>Gammaproteobacteria</taxon>
        <taxon>Vibrionales</taxon>
        <taxon>Vibrionaceae</taxon>
        <taxon>Vibrio</taxon>
    </lineage>
</organism>
<dbReference type="NCBIfam" id="TIGR02765">
    <property type="entry name" value="crypto_DASH"/>
    <property type="match status" value="1"/>
</dbReference>
<dbReference type="InterPro" id="IPR014133">
    <property type="entry name" value="Cry_DASH"/>
</dbReference>
<proteinExistence type="inferred from homology"/>
<dbReference type="Pfam" id="PF00875">
    <property type="entry name" value="DNA_photolyase"/>
    <property type="match status" value="1"/>
</dbReference>
<dbReference type="InterPro" id="IPR036155">
    <property type="entry name" value="Crypto/Photolyase_N_sf"/>
</dbReference>
<evidence type="ECO:0000256" key="7">
    <source>
        <dbReference type="RuleBase" id="RU367151"/>
    </source>
</evidence>
<feature type="binding site" evidence="6">
    <location>
        <position position="229"/>
    </location>
    <ligand>
        <name>FAD</name>
        <dbReference type="ChEBI" id="CHEBI:57692"/>
    </ligand>
</feature>
<accession>A0A1H5TNV2</accession>
<dbReference type="PANTHER" id="PTHR11455">
    <property type="entry name" value="CRYPTOCHROME"/>
    <property type="match status" value="1"/>
</dbReference>
<dbReference type="InterPro" id="IPR036134">
    <property type="entry name" value="Crypto/Photolyase_FAD-like_sf"/>
</dbReference>
<dbReference type="InterPro" id="IPR014729">
    <property type="entry name" value="Rossmann-like_a/b/a_fold"/>
</dbReference>
<evidence type="ECO:0000256" key="3">
    <source>
        <dbReference type="ARBA" id="ARBA00022630"/>
    </source>
</evidence>
<keyword evidence="3 6" id="KW-0285">Flavoprotein</keyword>
<dbReference type="SUPFAM" id="SSF48173">
    <property type="entry name" value="Cryptochrome/photolyase FAD-binding domain"/>
    <property type="match status" value="1"/>
</dbReference>
<dbReference type="GO" id="GO:0003913">
    <property type="term" value="F:DNA photolyase activity"/>
    <property type="evidence" value="ECO:0007669"/>
    <property type="project" value="InterPro"/>
</dbReference>
<dbReference type="AlphaFoldDB" id="A0A1H5TNV2"/>
<comment type="function">
    <text evidence="7">May have a photoreceptor function.</text>
</comment>
<dbReference type="GO" id="GO:0000719">
    <property type="term" value="P:photoreactive repair"/>
    <property type="evidence" value="ECO:0007669"/>
    <property type="project" value="TreeGrafter"/>
</dbReference>
<evidence type="ECO:0000259" key="8">
    <source>
        <dbReference type="PROSITE" id="PS51645"/>
    </source>
</evidence>
<comment type="cofactor">
    <cofactor evidence="7">
        <name>(6R)-5,10-methylene-5,6,7,8-tetrahydrofolate</name>
        <dbReference type="ChEBI" id="CHEBI:15636"/>
    </cofactor>
    <text evidence="7">Binds 1 5,10-methenyltetrahydrofolate (MTHF) per subunit.</text>
</comment>
<evidence type="ECO:0000256" key="1">
    <source>
        <dbReference type="ARBA" id="ARBA00005862"/>
    </source>
</evidence>
<feature type="binding site" evidence="6">
    <location>
        <begin position="242"/>
        <end position="246"/>
    </location>
    <ligand>
        <name>FAD</name>
        <dbReference type="ChEBI" id="CHEBI:57692"/>
    </ligand>
</feature>
<evidence type="ECO:0000313" key="9">
    <source>
        <dbReference type="EMBL" id="SEF64429.1"/>
    </source>
</evidence>
<dbReference type="InterPro" id="IPR006050">
    <property type="entry name" value="DNA_photolyase_N"/>
</dbReference>
<evidence type="ECO:0000256" key="4">
    <source>
        <dbReference type="ARBA" id="ARBA00022827"/>
    </source>
</evidence>
<dbReference type="OrthoDB" id="9772484at2"/>
<dbReference type="Gene3D" id="1.10.579.10">
    <property type="entry name" value="DNA Cyclobutane Dipyrimidine Photolyase, subunit A, domain 3"/>
    <property type="match status" value="1"/>
</dbReference>
<keyword evidence="10" id="KW-1185">Reference proteome</keyword>
<dbReference type="Proteomes" id="UP000236721">
    <property type="component" value="Unassembled WGS sequence"/>
</dbReference>
<gene>
    <name evidence="9" type="ORF">SAMN04488244_102331</name>
</gene>
<dbReference type="InterPro" id="IPR002081">
    <property type="entry name" value="Cryptochrome/DNA_photolyase_1"/>
</dbReference>
<dbReference type="EMBL" id="FNVG01000002">
    <property type="protein sequence ID" value="SEF64429.1"/>
    <property type="molecule type" value="Genomic_DNA"/>
</dbReference>
<reference evidence="10" key="1">
    <citation type="submission" date="2016-10" db="EMBL/GenBank/DDBJ databases">
        <authorList>
            <person name="Varghese N."/>
            <person name="Submissions S."/>
        </authorList>
    </citation>
    <scope>NUCLEOTIDE SEQUENCE [LARGE SCALE GENOMIC DNA]</scope>
    <source>
        <strain evidence="10">CGMCC 1.7062</strain>
    </source>
</reference>
<evidence type="ECO:0000256" key="6">
    <source>
        <dbReference type="PIRSR" id="PIRSR602081-1"/>
    </source>
</evidence>
<dbReference type="Pfam" id="PF03441">
    <property type="entry name" value="FAD_binding_7"/>
    <property type="match status" value="1"/>
</dbReference>
<comment type="similarity">
    <text evidence="1 7">Belongs to the DNA photolyase class-1 family.</text>
</comment>
<comment type="cofactor">
    <cofactor evidence="6 7">
        <name>FAD</name>
        <dbReference type="ChEBI" id="CHEBI:57692"/>
    </cofactor>
    <text evidence="6 7">Binds 1 FAD per subunit.</text>
</comment>
<keyword evidence="5 7" id="KW-0157">Chromophore</keyword>
<dbReference type="InterPro" id="IPR005101">
    <property type="entry name" value="Cryptochr/Photolyase_FAD-bd"/>
</dbReference>
<dbReference type="RefSeq" id="WP_103878926.1">
    <property type="nucleotide sequence ID" value="NZ_FNVG01000002.1"/>
</dbReference>
<dbReference type="GO" id="GO:0071949">
    <property type="term" value="F:FAD binding"/>
    <property type="evidence" value="ECO:0007669"/>
    <property type="project" value="TreeGrafter"/>
</dbReference>
<feature type="binding site" evidence="6">
    <location>
        <begin position="282"/>
        <end position="290"/>
    </location>
    <ligand>
        <name>FAD</name>
        <dbReference type="ChEBI" id="CHEBI:57692"/>
    </ligand>
</feature>
<dbReference type="Gene3D" id="3.40.50.620">
    <property type="entry name" value="HUPs"/>
    <property type="match status" value="1"/>
</dbReference>
<dbReference type="Gene3D" id="1.25.40.80">
    <property type="match status" value="1"/>
</dbReference>
<evidence type="ECO:0000256" key="5">
    <source>
        <dbReference type="ARBA" id="ARBA00022991"/>
    </source>
</evidence>
<dbReference type="PANTHER" id="PTHR11455:SF22">
    <property type="entry name" value="CRYPTOCHROME DASH"/>
    <property type="match status" value="1"/>
</dbReference>
<feature type="domain" description="Photolyase/cryptochrome alpha/beta" evidence="8">
    <location>
        <begin position="4"/>
        <end position="141"/>
    </location>
</feature>
<sequence length="445" mass="51564">MSVKRGLYWFYNDLRLHDNALLRCASVEMEALHCFYFAELKTLFDRRFLPIEIDDDARQEFRMQAVGELNQSLWQLGQTLHQVSVNSIDEAVNALSEMVNYYAATDLYISFSSSWYVEYVVRQTQVKHPRLHLHRCNNGTLFQRDDLPFLVNALPSSFSGFRKKMEKVDIPSVAETTTQLPPPMNTRDALPLAYGTAESTLALEGIRGGELAGLRHVRHYFATDAALSYKLTRNRLDDWTASTKFSLWLANGNVSPKTIVQQLRKFERKNGANESTYWILFELLWREYFYWYGCKYGARLFAFKGIKDTPPLTTFYASRFRQWVEGKTPYPVVNACMNQLKRTGYMSNRGRQLVASCFVHELGLDWRFGACYFQHMLIDYDVGSNWGNWQYLAGVGADPRGHRQFDLSKQTQLYDPEGIFVRKWKGNADSASLDTVDMVDWPIQD</sequence>
<name>A0A1H5TNV2_9VIBR</name>
<dbReference type="GO" id="GO:0003677">
    <property type="term" value="F:DNA binding"/>
    <property type="evidence" value="ECO:0007669"/>
    <property type="project" value="TreeGrafter"/>
</dbReference>
<dbReference type="PROSITE" id="PS51645">
    <property type="entry name" value="PHR_CRY_ALPHA_BETA"/>
    <property type="match status" value="1"/>
</dbReference>
<dbReference type="SUPFAM" id="SSF52425">
    <property type="entry name" value="Cryptochrome/photolyase, N-terminal domain"/>
    <property type="match status" value="1"/>
</dbReference>
<evidence type="ECO:0000313" key="10">
    <source>
        <dbReference type="Proteomes" id="UP000236721"/>
    </source>
</evidence>
<keyword evidence="4 6" id="KW-0274">FAD</keyword>
<dbReference type="PRINTS" id="PR00147">
    <property type="entry name" value="DNAPHOTLYASE"/>
</dbReference>
<protein>
    <recommendedName>
        <fullName evidence="2 7">Cryptochrome DASH</fullName>
    </recommendedName>
</protein>
<evidence type="ECO:0000256" key="2">
    <source>
        <dbReference type="ARBA" id="ARBA00017881"/>
    </source>
</evidence>
<keyword evidence="9" id="KW-0456">Lyase</keyword>
<feature type="binding site" evidence="6">
    <location>
        <begin position="379"/>
        <end position="381"/>
    </location>
    <ligand>
        <name>FAD</name>
        <dbReference type="ChEBI" id="CHEBI:57692"/>
    </ligand>
</feature>